<keyword evidence="1" id="KW-0175">Coiled coil</keyword>
<gene>
    <name evidence="3" type="ORF">MsAm2_12220</name>
</gene>
<feature type="transmembrane region" description="Helical" evidence="2">
    <location>
        <begin position="7"/>
        <end position="23"/>
    </location>
</feature>
<reference evidence="3 4" key="1">
    <citation type="submission" date="2023-07" db="EMBL/GenBank/DDBJ databases">
        <title>Closed genome sequence of Methanosarcinaceae archaeon Am2.</title>
        <authorList>
            <person name="Poehlein A."/>
            <person name="Protasov E."/>
            <person name="Platt K."/>
            <person name="Reeh H."/>
            <person name="Daniel R."/>
            <person name="Brune A."/>
        </authorList>
    </citation>
    <scope>NUCLEOTIDE SEQUENCE [LARGE SCALE GENOMIC DNA]</scope>
    <source>
        <strain evidence="3 4">Am2</strain>
    </source>
</reference>
<accession>A0AA96ZX85</accession>
<feature type="transmembrane region" description="Helical" evidence="2">
    <location>
        <begin position="29"/>
        <end position="49"/>
    </location>
</feature>
<evidence type="ECO:0000256" key="1">
    <source>
        <dbReference type="SAM" id="Coils"/>
    </source>
</evidence>
<feature type="coiled-coil region" evidence="1">
    <location>
        <begin position="125"/>
        <end position="164"/>
    </location>
</feature>
<keyword evidence="2" id="KW-1133">Transmembrane helix</keyword>
<evidence type="ECO:0000313" key="4">
    <source>
        <dbReference type="Proteomes" id="UP001304970"/>
    </source>
</evidence>
<evidence type="ECO:0000313" key="3">
    <source>
        <dbReference type="EMBL" id="WNY27426.1"/>
    </source>
</evidence>
<dbReference type="AlphaFoldDB" id="A0AA96ZX85"/>
<keyword evidence="2" id="KW-0472">Membrane</keyword>
<dbReference type="Proteomes" id="UP001304970">
    <property type="component" value="Chromosome"/>
</dbReference>
<evidence type="ECO:0000256" key="2">
    <source>
        <dbReference type="SAM" id="Phobius"/>
    </source>
</evidence>
<name>A0AA96ZX85_9EURY</name>
<keyword evidence="4" id="KW-1185">Reference proteome</keyword>
<organism evidence="3 4">
    <name type="scientific">Methanolapillus ohkumae</name>
    <dbReference type="NCBI Taxonomy" id="3028298"/>
    <lineage>
        <taxon>Archaea</taxon>
        <taxon>Methanobacteriati</taxon>
        <taxon>Methanobacteriota</taxon>
        <taxon>Stenosarchaea group</taxon>
        <taxon>Methanomicrobia</taxon>
        <taxon>Methanosarcinales</taxon>
        <taxon>Methanosarcinaceae</taxon>
        <taxon>Methanolapillus</taxon>
    </lineage>
</organism>
<feature type="transmembrane region" description="Helical" evidence="2">
    <location>
        <begin position="56"/>
        <end position="76"/>
    </location>
</feature>
<protein>
    <submittedName>
        <fullName evidence="3">Uncharacterized protein</fullName>
    </submittedName>
</protein>
<dbReference type="EMBL" id="CP131061">
    <property type="protein sequence ID" value="WNY27426.1"/>
    <property type="molecule type" value="Genomic_DNA"/>
</dbReference>
<keyword evidence="2" id="KW-0812">Transmembrane</keyword>
<feature type="transmembrane region" description="Helical" evidence="2">
    <location>
        <begin position="96"/>
        <end position="116"/>
    </location>
</feature>
<proteinExistence type="predicted"/>
<sequence>MNLYRIWTGISFLVLCIFIYICLSDKSAFYYLPQLCMIVLIFVSSFFSGKEYKSSVWTIIFNVTVAFLWIIFITYIKHSDLLDPNDPYSLERFVYVLGTVAMTGLIVFLLMMNTYYPKKIRSLKIKILKQEKQDQEKVNHKTECEKHKTECEKHKTKCEKHKTK</sequence>